<proteinExistence type="predicted"/>
<organism evidence="1 2">
    <name type="scientific">Clostridium novyi A str. 4552</name>
    <dbReference type="NCBI Taxonomy" id="1444289"/>
    <lineage>
        <taxon>Bacteria</taxon>
        <taxon>Bacillati</taxon>
        <taxon>Bacillota</taxon>
        <taxon>Clostridia</taxon>
        <taxon>Eubacteriales</taxon>
        <taxon>Clostridiaceae</taxon>
        <taxon>Clostridium</taxon>
    </lineage>
</organism>
<protein>
    <recommendedName>
        <fullName evidence="3">Sporulation protein Spo0E</fullName>
    </recommendedName>
</protein>
<dbReference type="InterPro" id="IPR018540">
    <property type="entry name" value="Spo0E-like"/>
</dbReference>
<gene>
    <name evidence="1" type="ORF">Z968_12515</name>
</gene>
<dbReference type="InterPro" id="IPR036638">
    <property type="entry name" value="HLH_DNA-bd_sf"/>
</dbReference>
<reference evidence="1 2" key="1">
    <citation type="submission" date="2014-01" db="EMBL/GenBank/DDBJ databases">
        <title>Plasmidome dynamics in the species complex Clostridium novyi sensu lato converts strains of independent lineages into distinctly different pathogens.</title>
        <authorList>
            <person name="Skarin H."/>
            <person name="Segerman B."/>
        </authorList>
    </citation>
    <scope>NUCLEOTIDE SEQUENCE [LARGE SCALE GENOMIC DNA]</scope>
    <source>
        <strain evidence="1 2">4552</strain>
    </source>
</reference>
<comment type="caution">
    <text evidence="1">The sequence shown here is derived from an EMBL/GenBank/DDBJ whole genome shotgun (WGS) entry which is preliminary data.</text>
</comment>
<dbReference type="Pfam" id="PF09388">
    <property type="entry name" value="SpoOE-like"/>
    <property type="match status" value="1"/>
</dbReference>
<sequence length="59" mass="6930">MVIKCENSPEKIKIIIEKLRDPLNDLMIYPDSKYFDEEIIELSQVLDKLIAKYMINANS</sequence>
<accession>A0A0A0HZE4</accession>
<dbReference type="GO" id="GO:0043937">
    <property type="term" value="P:regulation of sporulation"/>
    <property type="evidence" value="ECO:0007669"/>
    <property type="project" value="InterPro"/>
</dbReference>
<dbReference type="Proteomes" id="UP000030012">
    <property type="component" value="Unassembled WGS sequence"/>
</dbReference>
<dbReference type="AlphaFoldDB" id="A0A0A0HZE4"/>
<name>A0A0A0HZE4_CLONO</name>
<dbReference type="RefSeq" id="WP_039256312.1">
    <property type="nucleotide sequence ID" value="NZ_JENJ01000102.1"/>
</dbReference>
<dbReference type="Gene3D" id="4.10.280.10">
    <property type="entry name" value="Helix-loop-helix DNA-binding domain"/>
    <property type="match status" value="1"/>
</dbReference>
<evidence type="ECO:0000313" key="1">
    <source>
        <dbReference type="EMBL" id="KGM93456.1"/>
    </source>
</evidence>
<dbReference type="EMBL" id="JENJ01000102">
    <property type="protein sequence ID" value="KGM93456.1"/>
    <property type="molecule type" value="Genomic_DNA"/>
</dbReference>
<dbReference type="GO" id="GO:0046983">
    <property type="term" value="F:protein dimerization activity"/>
    <property type="evidence" value="ECO:0007669"/>
    <property type="project" value="InterPro"/>
</dbReference>
<evidence type="ECO:0008006" key="3">
    <source>
        <dbReference type="Google" id="ProtNLM"/>
    </source>
</evidence>
<dbReference type="SUPFAM" id="SSF140500">
    <property type="entry name" value="BAS1536-like"/>
    <property type="match status" value="1"/>
</dbReference>
<evidence type="ECO:0000313" key="2">
    <source>
        <dbReference type="Proteomes" id="UP000030012"/>
    </source>
</evidence>
<dbReference type="InterPro" id="IPR037208">
    <property type="entry name" value="Spo0E-like_sf"/>
</dbReference>